<evidence type="ECO:0000313" key="8">
    <source>
        <dbReference type="Proteomes" id="UP000735302"/>
    </source>
</evidence>
<dbReference type="PIRSF" id="PIRSF005859">
    <property type="entry name" value="PBR"/>
    <property type="match status" value="1"/>
</dbReference>
<name>A0AAV4AI01_9GAST</name>
<evidence type="ECO:0000313" key="7">
    <source>
        <dbReference type="EMBL" id="GFO06241.1"/>
    </source>
</evidence>
<comment type="similarity">
    <text evidence="2">Belongs to the TspO/BZRP family.</text>
</comment>
<dbReference type="EMBL" id="BLXT01003769">
    <property type="protein sequence ID" value="GFO06241.1"/>
    <property type="molecule type" value="Genomic_DNA"/>
</dbReference>
<dbReference type="GO" id="GO:0005741">
    <property type="term" value="C:mitochondrial outer membrane"/>
    <property type="evidence" value="ECO:0007669"/>
    <property type="project" value="TreeGrafter"/>
</dbReference>
<feature type="transmembrane region" description="Helical" evidence="6">
    <location>
        <begin position="31"/>
        <end position="49"/>
    </location>
</feature>
<keyword evidence="5 6" id="KW-0472">Membrane</keyword>
<sequence length="115" mass="12961">MWTLLYGTMGYASYMVWRDGGGFGGDAALPLAWYGTQLALNWAWTPIFFGCHSFKWAFVDIVALWGAIAGTIYMFHGVNETAGYLMIPYLGWVTFAGVLNFTIWRLNPSVEDKKE</sequence>
<evidence type="ECO:0000256" key="1">
    <source>
        <dbReference type="ARBA" id="ARBA00004141"/>
    </source>
</evidence>
<proteinExistence type="inferred from homology"/>
<gene>
    <name evidence="7" type="ORF">PoB_003274600</name>
</gene>
<evidence type="ECO:0000256" key="2">
    <source>
        <dbReference type="ARBA" id="ARBA00007524"/>
    </source>
</evidence>
<comment type="subcellular location">
    <subcellularLocation>
        <location evidence="1">Membrane</location>
        <topology evidence="1">Multi-pass membrane protein</topology>
    </subcellularLocation>
</comment>
<accession>A0AAV4AI01</accession>
<dbReference type="Proteomes" id="UP000735302">
    <property type="component" value="Unassembled WGS sequence"/>
</dbReference>
<dbReference type="AlphaFoldDB" id="A0AAV4AI01"/>
<dbReference type="CDD" id="cd15904">
    <property type="entry name" value="TSPO_MBR"/>
    <property type="match status" value="1"/>
</dbReference>
<protein>
    <submittedName>
        <fullName evidence="7">Translocator protein</fullName>
    </submittedName>
</protein>
<feature type="transmembrane region" description="Helical" evidence="6">
    <location>
        <begin position="82"/>
        <end position="104"/>
    </location>
</feature>
<dbReference type="GO" id="GO:0033013">
    <property type="term" value="P:tetrapyrrole metabolic process"/>
    <property type="evidence" value="ECO:0007669"/>
    <property type="project" value="UniProtKB-ARBA"/>
</dbReference>
<dbReference type="PANTHER" id="PTHR10057">
    <property type="entry name" value="PERIPHERAL-TYPE BENZODIAZEPINE RECEPTOR"/>
    <property type="match status" value="1"/>
</dbReference>
<dbReference type="FunFam" id="1.20.1260.100:FF:000001">
    <property type="entry name" value="translocator protein 2"/>
    <property type="match status" value="1"/>
</dbReference>
<dbReference type="Pfam" id="PF03073">
    <property type="entry name" value="TspO_MBR"/>
    <property type="match status" value="1"/>
</dbReference>
<dbReference type="PANTHER" id="PTHR10057:SF0">
    <property type="entry name" value="TRANSLOCATOR PROTEIN"/>
    <property type="match status" value="1"/>
</dbReference>
<dbReference type="InterPro" id="IPR038330">
    <property type="entry name" value="TspO/MBR-related_sf"/>
</dbReference>
<keyword evidence="3 6" id="KW-0812">Transmembrane</keyword>
<evidence type="ECO:0000256" key="6">
    <source>
        <dbReference type="SAM" id="Phobius"/>
    </source>
</evidence>
<evidence type="ECO:0000256" key="5">
    <source>
        <dbReference type="ARBA" id="ARBA00023136"/>
    </source>
</evidence>
<keyword evidence="4 6" id="KW-1133">Transmembrane helix</keyword>
<keyword evidence="8" id="KW-1185">Reference proteome</keyword>
<comment type="caution">
    <text evidence="7">The sequence shown here is derived from an EMBL/GenBank/DDBJ whole genome shotgun (WGS) entry which is preliminary data.</text>
</comment>
<reference evidence="7 8" key="1">
    <citation type="journal article" date="2021" name="Elife">
        <title>Chloroplast acquisition without the gene transfer in kleptoplastic sea slugs, Plakobranchus ocellatus.</title>
        <authorList>
            <person name="Maeda T."/>
            <person name="Takahashi S."/>
            <person name="Yoshida T."/>
            <person name="Shimamura S."/>
            <person name="Takaki Y."/>
            <person name="Nagai Y."/>
            <person name="Toyoda A."/>
            <person name="Suzuki Y."/>
            <person name="Arimoto A."/>
            <person name="Ishii H."/>
            <person name="Satoh N."/>
            <person name="Nishiyama T."/>
            <person name="Hasebe M."/>
            <person name="Maruyama T."/>
            <person name="Minagawa J."/>
            <person name="Obokata J."/>
            <person name="Shigenobu S."/>
        </authorList>
    </citation>
    <scope>NUCLEOTIDE SEQUENCE [LARGE SCALE GENOMIC DNA]</scope>
</reference>
<dbReference type="InterPro" id="IPR004307">
    <property type="entry name" value="TspO_MBR"/>
</dbReference>
<feature type="transmembrane region" description="Helical" evidence="6">
    <location>
        <begin position="56"/>
        <end position="76"/>
    </location>
</feature>
<dbReference type="Gene3D" id="1.20.1260.100">
    <property type="entry name" value="TspO/MBR protein"/>
    <property type="match status" value="1"/>
</dbReference>
<evidence type="ECO:0000256" key="3">
    <source>
        <dbReference type="ARBA" id="ARBA00022692"/>
    </source>
</evidence>
<organism evidence="7 8">
    <name type="scientific">Plakobranchus ocellatus</name>
    <dbReference type="NCBI Taxonomy" id="259542"/>
    <lineage>
        <taxon>Eukaryota</taxon>
        <taxon>Metazoa</taxon>
        <taxon>Spiralia</taxon>
        <taxon>Lophotrochozoa</taxon>
        <taxon>Mollusca</taxon>
        <taxon>Gastropoda</taxon>
        <taxon>Heterobranchia</taxon>
        <taxon>Euthyneura</taxon>
        <taxon>Panpulmonata</taxon>
        <taxon>Sacoglossa</taxon>
        <taxon>Placobranchoidea</taxon>
        <taxon>Plakobranchidae</taxon>
        <taxon>Plakobranchus</taxon>
    </lineage>
</organism>
<evidence type="ECO:0000256" key="4">
    <source>
        <dbReference type="ARBA" id="ARBA00022989"/>
    </source>
</evidence>